<feature type="compositionally biased region" description="Basic residues" evidence="1">
    <location>
        <begin position="323"/>
        <end position="339"/>
    </location>
</feature>
<feature type="compositionally biased region" description="Basic and acidic residues" evidence="1">
    <location>
        <begin position="138"/>
        <end position="149"/>
    </location>
</feature>
<organism evidence="2">
    <name type="scientific">freshwater metagenome</name>
    <dbReference type="NCBI Taxonomy" id="449393"/>
    <lineage>
        <taxon>unclassified sequences</taxon>
        <taxon>metagenomes</taxon>
        <taxon>ecological metagenomes</taxon>
    </lineage>
</organism>
<feature type="compositionally biased region" description="Basic residues" evidence="1">
    <location>
        <begin position="94"/>
        <end position="110"/>
    </location>
</feature>
<feature type="region of interest" description="Disordered" evidence="1">
    <location>
        <begin position="1"/>
        <end position="181"/>
    </location>
</feature>
<dbReference type="AlphaFoldDB" id="A0A6J7QBC3"/>
<feature type="compositionally biased region" description="Basic residues" evidence="1">
    <location>
        <begin position="403"/>
        <end position="417"/>
    </location>
</feature>
<reference evidence="2" key="1">
    <citation type="submission" date="2020-05" db="EMBL/GenBank/DDBJ databases">
        <authorList>
            <person name="Chiriac C."/>
            <person name="Salcher M."/>
            <person name="Ghai R."/>
            <person name="Kavagutti S V."/>
        </authorList>
    </citation>
    <scope>NUCLEOTIDE SEQUENCE</scope>
</reference>
<evidence type="ECO:0000256" key="1">
    <source>
        <dbReference type="SAM" id="MobiDB-lite"/>
    </source>
</evidence>
<proteinExistence type="predicted"/>
<name>A0A6J7QBC3_9ZZZZ</name>
<gene>
    <name evidence="2" type="ORF">UFOPK4043_01232</name>
</gene>
<feature type="compositionally biased region" description="Basic and acidic residues" evidence="1">
    <location>
        <begin position="370"/>
        <end position="383"/>
    </location>
</feature>
<dbReference type="EMBL" id="CAFBPA010000204">
    <property type="protein sequence ID" value="CAB5014476.1"/>
    <property type="molecule type" value="Genomic_DNA"/>
</dbReference>
<sequence length="417" mass="47732">MIWPAWSRSSPRTASPAHRPEDAAQPVRRCGRTHRCRREATTDACPTREGSRRAGRRVRGTHRSADVPRRTTRRHLGHRSACAPAGPRNGGATRCRHTGRTSHHMARRLPARGGAGLRHQPRRQLGRPTGSAVARVCADSDLRQHRQPEVRAPMRVRARRERRADHRGDPHGRRRSGSRPSSALLLLRAVRPHEPSTGRRERCPFYRQRHPPPVRRAACRVRHHLPPQRALLFGDVPANTPVHPRPARPTQRYDIRWPRSARPDHRNCAAPAGAWHRLLGHVWPDRGQWSHQRPPARGVPLGHRLCWIPASRRSRLDPGTGHQRGRRGPRQRSGQHARLRHEPGRSRSHGPASCRSRHRRRWTPGLRRSPVADRSAEADRQDLRGQSLPRRCGGPAGRTRGACGRRRQRRHHRFHRD</sequence>
<feature type="compositionally biased region" description="Basic and acidic residues" evidence="1">
    <location>
        <begin position="162"/>
        <end position="171"/>
    </location>
</feature>
<feature type="compositionally biased region" description="Basic residues" evidence="1">
    <location>
        <begin position="53"/>
        <end position="62"/>
    </location>
</feature>
<accession>A0A6J7QBC3</accession>
<evidence type="ECO:0000313" key="2">
    <source>
        <dbReference type="EMBL" id="CAB5014476.1"/>
    </source>
</evidence>
<protein>
    <submittedName>
        <fullName evidence="2">Unannotated protein</fullName>
    </submittedName>
</protein>
<feature type="region of interest" description="Disordered" evidence="1">
    <location>
        <begin position="312"/>
        <end position="417"/>
    </location>
</feature>
<feature type="compositionally biased region" description="Low complexity" evidence="1">
    <location>
        <begin position="389"/>
        <end position="402"/>
    </location>
</feature>